<keyword evidence="1" id="KW-0732">Signal</keyword>
<reference evidence="2" key="1">
    <citation type="submission" date="2020-10" db="EMBL/GenBank/DDBJ databases">
        <authorList>
            <person name="Gilroy R."/>
        </authorList>
    </citation>
    <scope>NUCLEOTIDE SEQUENCE</scope>
    <source>
        <strain evidence="2">2478</strain>
    </source>
</reference>
<evidence type="ECO:0000256" key="1">
    <source>
        <dbReference type="SAM" id="SignalP"/>
    </source>
</evidence>
<protein>
    <submittedName>
        <fullName evidence="2">DUF5054 domain-containing protein</fullName>
    </submittedName>
</protein>
<dbReference type="Pfam" id="PF16477">
    <property type="entry name" value="DUF5054"/>
    <property type="match status" value="1"/>
</dbReference>
<proteinExistence type="predicted"/>
<comment type="caution">
    <text evidence="2">The sequence shown here is derived from an EMBL/GenBank/DDBJ whole genome shotgun (WGS) entry which is preliminary data.</text>
</comment>
<dbReference type="GO" id="GO:0005975">
    <property type="term" value="P:carbohydrate metabolic process"/>
    <property type="evidence" value="ECO:0007669"/>
    <property type="project" value="InterPro"/>
</dbReference>
<dbReference type="EMBL" id="JADILZ010000081">
    <property type="protein sequence ID" value="MBO8478957.1"/>
    <property type="molecule type" value="Genomic_DNA"/>
</dbReference>
<evidence type="ECO:0000313" key="3">
    <source>
        <dbReference type="Proteomes" id="UP000823771"/>
    </source>
</evidence>
<dbReference type="InterPro" id="IPR032482">
    <property type="entry name" value="DUF5054"/>
</dbReference>
<sequence length="665" mass="73577">MKTLKLLLCLACLAALQPLCRADGTATGVENVLVIFKTHLDIGFTGLSSEVRQTYVDEFIPKAIETAQELSSEGGDARYVWTTGAWLIDTYMKQASPEAVSGLEAAIRRGDIVWNGVPYTVESESMGRDLFREMLGLSASLDSKYGKKTIAAKMTDVPGHTRSIVPLLSDAGIRLLHVGVNSAVAVPEVPPVCRWSDPVSGKSVILMYQSGYGDDMILPDGKTAVSINFTGDNHGPHTAQQVKEIFARLKGKYPNATLKATSLNEVAQVLSGMEGSLPEVSSEIGDTWIYGYGSSPLRMKKFRALSRLFSSWLEEGRIESGSQMAVDFATALGLVAEHTWGLDVKTHLRHWDTYGYDSFSAARDLPEFRKMEASWKEQDDYIDTAISLLPAGLQQEAKEAVQEAKTVNMDTPKDSRPRFEPDSCGTYRMEYRGLGCSIGEISYQSYSEQDYIQFRDAYLISHVQWAVEDNGKPGLQESPARSATLTATADRCWKDSRGRTVCDLSFPEDGRVDSRVLPSAVQTSCRVSDGGRSVELEVRISGKPANRMPEAYWLTFRPEDLTGVVAEKTGEPVDLLDVVPGGNRQMHGIDRYVDMVTSKGTIRVWSPDAPLAVIGERNGIGFSKDKPEMDKGVHFCLYDNLWGTNFSMWWEGSISYRFRIEFMPE</sequence>
<name>A0A9D9IU16_9BACT</name>
<dbReference type="CDD" id="cd10791">
    <property type="entry name" value="GH38N_AMII_like_1"/>
    <property type="match status" value="1"/>
</dbReference>
<dbReference type="Proteomes" id="UP000823771">
    <property type="component" value="Unassembled WGS sequence"/>
</dbReference>
<dbReference type="InterPro" id="IPR011330">
    <property type="entry name" value="Glyco_hydro/deAcase_b/a-brl"/>
</dbReference>
<dbReference type="AlphaFoldDB" id="A0A9D9IU16"/>
<dbReference type="SUPFAM" id="SSF88713">
    <property type="entry name" value="Glycoside hydrolase/deacetylase"/>
    <property type="match status" value="1"/>
</dbReference>
<organism evidence="2 3">
    <name type="scientific">Candidatus Cryptobacteroides excrementipullorum</name>
    <dbReference type="NCBI Taxonomy" id="2840761"/>
    <lineage>
        <taxon>Bacteria</taxon>
        <taxon>Pseudomonadati</taxon>
        <taxon>Bacteroidota</taxon>
        <taxon>Bacteroidia</taxon>
        <taxon>Bacteroidales</taxon>
        <taxon>Candidatus Cryptobacteroides</taxon>
    </lineage>
</organism>
<feature type="signal peptide" evidence="1">
    <location>
        <begin position="1"/>
        <end position="21"/>
    </location>
</feature>
<feature type="chain" id="PRO_5038781365" evidence="1">
    <location>
        <begin position="22"/>
        <end position="665"/>
    </location>
</feature>
<reference evidence="2" key="2">
    <citation type="journal article" date="2021" name="PeerJ">
        <title>Extensive microbial diversity within the chicken gut microbiome revealed by metagenomics and culture.</title>
        <authorList>
            <person name="Gilroy R."/>
            <person name="Ravi A."/>
            <person name="Getino M."/>
            <person name="Pursley I."/>
            <person name="Horton D.L."/>
            <person name="Alikhan N.F."/>
            <person name="Baker D."/>
            <person name="Gharbi K."/>
            <person name="Hall N."/>
            <person name="Watson M."/>
            <person name="Adriaenssens E.M."/>
            <person name="Foster-Nyarko E."/>
            <person name="Jarju S."/>
            <person name="Secka A."/>
            <person name="Antonio M."/>
            <person name="Oren A."/>
            <person name="Chaudhuri R.R."/>
            <person name="La Ragione R."/>
            <person name="Hildebrand F."/>
            <person name="Pallen M.J."/>
        </authorList>
    </citation>
    <scope>NUCLEOTIDE SEQUENCE</scope>
    <source>
        <strain evidence="2">2478</strain>
    </source>
</reference>
<gene>
    <name evidence="2" type="ORF">IAB80_08745</name>
</gene>
<accession>A0A9D9IU16</accession>
<evidence type="ECO:0000313" key="2">
    <source>
        <dbReference type="EMBL" id="MBO8478957.1"/>
    </source>
</evidence>